<accession>A0A0F9MHR6</accession>
<organism evidence="2">
    <name type="scientific">marine sediment metagenome</name>
    <dbReference type="NCBI Taxonomy" id="412755"/>
    <lineage>
        <taxon>unclassified sequences</taxon>
        <taxon>metagenomes</taxon>
        <taxon>ecological metagenomes</taxon>
    </lineage>
</organism>
<protein>
    <recommendedName>
        <fullName evidence="3">ABC-2 type transporter domain-containing protein</fullName>
    </recommendedName>
</protein>
<evidence type="ECO:0000313" key="2">
    <source>
        <dbReference type="EMBL" id="KKN06915.1"/>
    </source>
</evidence>
<feature type="transmembrane region" description="Helical" evidence="1">
    <location>
        <begin position="179"/>
        <end position="199"/>
    </location>
</feature>
<reference evidence="2" key="1">
    <citation type="journal article" date="2015" name="Nature">
        <title>Complex archaea that bridge the gap between prokaryotes and eukaryotes.</title>
        <authorList>
            <person name="Spang A."/>
            <person name="Saw J.H."/>
            <person name="Jorgensen S.L."/>
            <person name="Zaremba-Niedzwiedzka K."/>
            <person name="Martijn J."/>
            <person name="Lind A.E."/>
            <person name="van Eijk R."/>
            <person name="Schleper C."/>
            <person name="Guy L."/>
            <person name="Ettema T.J."/>
        </authorList>
    </citation>
    <scope>NUCLEOTIDE SEQUENCE</scope>
</reference>
<name>A0A0F9MHR6_9ZZZZ</name>
<feature type="transmembrane region" description="Helical" evidence="1">
    <location>
        <begin position="250"/>
        <end position="270"/>
    </location>
</feature>
<sequence>MKKLDTISVNLKVVSHSILFEIKLQKKKFIIFSIITLIFFFFNEVLPYVFISPMTYLPYSQFDLYQGGIEFFMMFLFLTTGFFFSGIICTEYKKKTGLTLLPLIDKHNLIIGKYIANYILVIGIAAIQYFLMALLNFYFYAEPIPPSLFLSFGYLALYILALASVTTFLSSFMPSAGSVLIIIIALILFGFSIIDLFVAPSRIEPLYSLPYLYNIISKIIYPEFSTMERYFESTQNNITHRIWAFPSAEGALIVLTLYAIIFFLLGYLVFKRRQL</sequence>
<proteinExistence type="predicted"/>
<evidence type="ECO:0008006" key="3">
    <source>
        <dbReference type="Google" id="ProtNLM"/>
    </source>
</evidence>
<dbReference type="EMBL" id="LAZR01004630">
    <property type="protein sequence ID" value="KKN06915.1"/>
    <property type="molecule type" value="Genomic_DNA"/>
</dbReference>
<feature type="transmembrane region" description="Helical" evidence="1">
    <location>
        <begin position="114"/>
        <end position="140"/>
    </location>
</feature>
<feature type="transmembrane region" description="Helical" evidence="1">
    <location>
        <begin position="71"/>
        <end position="93"/>
    </location>
</feature>
<keyword evidence="1" id="KW-0812">Transmembrane</keyword>
<evidence type="ECO:0000256" key="1">
    <source>
        <dbReference type="SAM" id="Phobius"/>
    </source>
</evidence>
<feature type="transmembrane region" description="Helical" evidence="1">
    <location>
        <begin position="29"/>
        <end position="51"/>
    </location>
</feature>
<feature type="transmembrane region" description="Helical" evidence="1">
    <location>
        <begin position="152"/>
        <end position="172"/>
    </location>
</feature>
<dbReference type="AlphaFoldDB" id="A0A0F9MHR6"/>
<keyword evidence="1" id="KW-1133">Transmembrane helix</keyword>
<comment type="caution">
    <text evidence="2">The sequence shown here is derived from an EMBL/GenBank/DDBJ whole genome shotgun (WGS) entry which is preliminary data.</text>
</comment>
<keyword evidence="1" id="KW-0472">Membrane</keyword>
<gene>
    <name evidence="2" type="ORF">LCGC14_1072470</name>
</gene>